<evidence type="ECO:0000256" key="4">
    <source>
        <dbReference type="ARBA" id="ARBA00022692"/>
    </source>
</evidence>
<feature type="transmembrane region" description="Helical" evidence="7">
    <location>
        <begin position="234"/>
        <end position="255"/>
    </location>
</feature>
<dbReference type="Proteomes" id="UP001570846">
    <property type="component" value="Unassembled WGS sequence"/>
</dbReference>
<feature type="transmembrane region" description="Helical" evidence="7">
    <location>
        <begin position="158"/>
        <end position="191"/>
    </location>
</feature>
<keyword evidence="9" id="KW-1185">Reference proteome</keyword>
<accession>A0ABV4RAT0</accession>
<dbReference type="NCBIfam" id="TIGR00937">
    <property type="entry name" value="2A51"/>
    <property type="match status" value="1"/>
</dbReference>
<comment type="similarity">
    <text evidence="2">Belongs to the chromate ion transporter (CHR) (TC 2.A.51) family.</text>
</comment>
<feature type="transmembrane region" description="Helical" evidence="7">
    <location>
        <begin position="341"/>
        <end position="365"/>
    </location>
</feature>
<feature type="transmembrane region" description="Helical" evidence="7">
    <location>
        <begin position="435"/>
        <end position="454"/>
    </location>
</feature>
<dbReference type="InterPro" id="IPR014047">
    <property type="entry name" value="Chr_Tranpt_l_chain"/>
</dbReference>
<evidence type="ECO:0000256" key="1">
    <source>
        <dbReference type="ARBA" id="ARBA00004651"/>
    </source>
</evidence>
<reference evidence="8 9" key="1">
    <citation type="submission" date="2024-08" db="EMBL/GenBank/DDBJ databases">
        <authorList>
            <person name="Wei W."/>
        </authorList>
    </citation>
    <scope>NUCLEOTIDE SEQUENCE [LARGE SCALE GENOMIC DNA]</scope>
    <source>
        <strain evidence="8 9">XU2</strain>
    </source>
</reference>
<organism evidence="8 9">
    <name type="scientific">Rufibacter glacialis</name>
    <dbReference type="NCBI Taxonomy" id="1259555"/>
    <lineage>
        <taxon>Bacteria</taxon>
        <taxon>Pseudomonadati</taxon>
        <taxon>Bacteroidota</taxon>
        <taxon>Cytophagia</taxon>
        <taxon>Cytophagales</taxon>
        <taxon>Hymenobacteraceae</taxon>
        <taxon>Rufibacter</taxon>
    </lineage>
</organism>
<dbReference type="PANTHER" id="PTHR33567">
    <property type="entry name" value="CHROMATE ION TRANSPORTER (EUROFUNG)"/>
    <property type="match status" value="1"/>
</dbReference>
<dbReference type="EMBL" id="JBGOGF010000001">
    <property type="protein sequence ID" value="MFA1770214.1"/>
    <property type="molecule type" value="Genomic_DNA"/>
</dbReference>
<keyword evidence="4 7" id="KW-0812">Transmembrane</keyword>
<dbReference type="Pfam" id="PF02417">
    <property type="entry name" value="Chromate_transp"/>
    <property type="match status" value="2"/>
</dbReference>
<evidence type="ECO:0000313" key="9">
    <source>
        <dbReference type="Proteomes" id="UP001570846"/>
    </source>
</evidence>
<keyword evidence="3" id="KW-1003">Cell membrane</keyword>
<comment type="caution">
    <text evidence="8">The sequence shown here is derived from an EMBL/GenBank/DDBJ whole genome shotgun (WGS) entry which is preliminary data.</text>
</comment>
<feature type="transmembrane region" description="Helical" evidence="7">
    <location>
        <begin position="267"/>
        <end position="291"/>
    </location>
</feature>
<feature type="transmembrane region" description="Helical" evidence="7">
    <location>
        <begin position="124"/>
        <end position="146"/>
    </location>
</feature>
<feature type="transmembrane region" description="Helical" evidence="7">
    <location>
        <begin position="413"/>
        <end position="429"/>
    </location>
</feature>
<dbReference type="RefSeq" id="WP_225840728.1">
    <property type="nucleotide sequence ID" value="NZ_BMMG01000002.1"/>
</dbReference>
<name>A0ABV4RAT0_9BACT</name>
<feature type="transmembrane region" description="Helical" evidence="7">
    <location>
        <begin position="27"/>
        <end position="53"/>
    </location>
</feature>
<evidence type="ECO:0000256" key="3">
    <source>
        <dbReference type="ARBA" id="ARBA00022475"/>
    </source>
</evidence>
<protein>
    <submittedName>
        <fullName evidence="8">Chromate efflux transporter</fullName>
    </submittedName>
</protein>
<dbReference type="InterPro" id="IPR003370">
    <property type="entry name" value="Chromate_transpt"/>
</dbReference>
<evidence type="ECO:0000256" key="2">
    <source>
        <dbReference type="ARBA" id="ARBA00005262"/>
    </source>
</evidence>
<sequence length="455" mass="49746">METKMLDTPLQKAPLTAPEKPSFKEAFLFWLKLGFISFGGPAGQIGIMHSFIVEQKRWVSDSRFLHALNYCMLLPGPEAQQLATYLGWLMHGVRGGLVAGIFFVLPSVFILLGLSSVYVSYGTIPWVAALFYGLKPAVVAIVALALLKIAGKSLKTWFHYVLALLSFVAIFFLKIPFPLIILAAIVLAVILRKVTPNLFQEKEATQQQAEDEESYYLHAGSEVVGAGFTWSKSLVRLGITLLLGTVPLGLFYLLTREYPFWSHLVAFFTKAALVTFGGAYAVLPYVAQVAVEKFEWLSRFQMIDGLALGETTPGPLIMVLAFVGFMAGFNQYGGSLAMGALGLFTTTFYTFLPCFFFILAGAPLIERTRGNAAVKSVLGVVTAAVVGVVLNLTVYFGVAVLFPEGVSLGRMDYFALAWMVISFLAMYRFKVGMMLWIGISALAGLAHYLVFSAAS</sequence>
<keyword evidence="5 7" id="KW-1133">Transmembrane helix</keyword>
<evidence type="ECO:0000256" key="7">
    <source>
        <dbReference type="SAM" id="Phobius"/>
    </source>
</evidence>
<gene>
    <name evidence="8" type="primary">chrA</name>
    <name evidence="8" type="ORF">ACD591_02845</name>
</gene>
<evidence type="ECO:0000256" key="6">
    <source>
        <dbReference type="ARBA" id="ARBA00023136"/>
    </source>
</evidence>
<dbReference type="PIRSF" id="PIRSF004810">
    <property type="entry name" value="ChrA"/>
    <property type="match status" value="1"/>
</dbReference>
<keyword evidence="6 7" id="KW-0472">Membrane</keyword>
<feature type="transmembrane region" description="Helical" evidence="7">
    <location>
        <begin position="311"/>
        <end position="329"/>
    </location>
</feature>
<dbReference type="PANTHER" id="PTHR33567:SF3">
    <property type="entry name" value="CHROMATE ION TRANSPORTER (EUROFUNG)"/>
    <property type="match status" value="1"/>
</dbReference>
<proteinExistence type="inferred from homology"/>
<feature type="transmembrane region" description="Helical" evidence="7">
    <location>
        <begin position="377"/>
        <end position="401"/>
    </location>
</feature>
<evidence type="ECO:0000256" key="5">
    <source>
        <dbReference type="ARBA" id="ARBA00022989"/>
    </source>
</evidence>
<comment type="subcellular location">
    <subcellularLocation>
        <location evidence="1">Cell membrane</location>
        <topology evidence="1">Multi-pass membrane protein</topology>
    </subcellularLocation>
</comment>
<evidence type="ECO:0000313" key="8">
    <source>
        <dbReference type="EMBL" id="MFA1770214.1"/>
    </source>
</evidence>
<feature type="transmembrane region" description="Helical" evidence="7">
    <location>
        <begin position="97"/>
        <end position="118"/>
    </location>
</feature>